<keyword evidence="2 8" id="KW-0489">Methyltransferase</keyword>
<dbReference type="InterPro" id="IPR029063">
    <property type="entry name" value="SAM-dependent_MTases_sf"/>
</dbReference>
<keyword evidence="5 8" id="KW-0819">tRNA processing</keyword>
<gene>
    <name evidence="12" type="ORF">R5R35_005110</name>
</gene>
<dbReference type="PANTHER" id="PTHR12133">
    <property type="entry name" value="TRNA (ADENINE(58)-N(1))-METHYLTRANSFERASE"/>
    <property type="match status" value="1"/>
</dbReference>
<dbReference type="FunFam" id="3.10.330.20:FF:000002">
    <property type="entry name" value="tRNA (adenine(58)-N(1))-methyltransferase catalytic subunit TRMT61A"/>
    <property type="match status" value="1"/>
</dbReference>
<evidence type="ECO:0000256" key="7">
    <source>
        <dbReference type="ARBA" id="ARBA00048481"/>
    </source>
</evidence>
<protein>
    <recommendedName>
        <fullName evidence="8">tRNA (adenine(58)-N(1))-methyltransferase catalytic subunit TRMT61A</fullName>
        <ecNumber evidence="8">2.1.1.220</ecNumber>
    </recommendedName>
</protein>
<comment type="similarity">
    <text evidence="8">Belongs to the class I-like SAM-binding methyltransferase superfamily. TRM61 family.</text>
</comment>
<dbReference type="GO" id="GO:0030488">
    <property type="term" value="P:tRNA methylation"/>
    <property type="evidence" value="ECO:0007669"/>
    <property type="project" value="InterPro"/>
</dbReference>
<name>A0AAN9YWY8_9ORTH</name>
<accession>A0AAN9YWY8</accession>
<comment type="subcellular location">
    <subcellularLocation>
        <location evidence="1 8">Nucleus</location>
    </subcellularLocation>
</comment>
<feature type="region of interest" description="Disordered" evidence="10">
    <location>
        <begin position="262"/>
        <end position="338"/>
    </location>
</feature>
<dbReference type="Gene3D" id="3.10.330.20">
    <property type="match status" value="1"/>
</dbReference>
<keyword evidence="6 8" id="KW-0539">Nucleus</keyword>
<dbReference type="GO" id="GO:0031515">
    <property type="term" value="C:tRNA (m1A) methyltransferase complex"/>
    <property type="evidence" value="ECO:0007669"/>
    <property type="project" value="UniProtKB-UniRule"/>
</dbReference>
<keyword evidence="4 8" id="KW-0949">S-adenosyl-L-methionine</keyword>
<evidence type="ECO:0000256" key="9">
    <source>
        <dbReference type="PIRSR" id="PIRSR017269-1"/>
    </source>
</evidence>
<comment type="caution">
    <text evidence="12">The sequence shown here is derived from an EMBL/GenBank/DDBJ whole genome shotgun (WGS) entry which is preliminary data.</text>
</comment>
<evidence type="ECO:0000256" key="2">
    <source>
        <dbReference type="ARBA" id="ARBA00022603"/>
    </source>
</evidence>
<feature type="binding site" evidence="9">
    <location>
        <position position="143"/>
    </location>
    <ligand>
        <name>S-adenosyl-L-methionine</name>
        <dbReference type="ChEBI" id="CHEBI:59789"/>
    </ligand>
</feature>
<dbReference type="PROSITE" id="PS51620">
    <property type="entry name" value="SAM_TRM61"/>
    <property type="match status" value="1"/>
</dbReference>
<evidence type="ECO:0000256" key="5">
    <source>
        <dbReference type="ARBA" id="ARBA00022694"/>
    </source>
</evidence>
<evidence type="ECO:0000256" key="6">
    <source>
        <dbReference type="ARBA" id="ARBA00023242"/>
    </source>
</evidence>
<evidence type="ECO:0000256" key="10">
    <source>
        <dbReference type="SAM" id="MobiDB-lite"/>
    </source>
</evidence>
<keyword evidence="13" id="KW-1185">Reference proteome</keyword>
<feature type="compositionally biased region" description="Basic and acidic residues" evidence="10">
    <location>
        <begin position="285"/>
        <end position="298"/>
    </location>
</feature>
<feature type="binding site" evidence="9">
    <location>
        <begin position="122"/>
        <end position="125"/>
    </location>
    <ligand>
        <name>S-adenosyl-L-methionine</name>
        <dbReference type="ChEBI" id="CHEBI:59789"/>
    </ligand>
</feature>
<keyword evidence="3 8" id="KW-0808">Transferase</keyword>
<dbReference type="SUPFAM" id="SSF53335">
    <property type="entry name" value="S-adenosyl-L-methionine-dependent methyltransferases"/>
    <property type="match status" value="1"/>
</dbReference>
<feature type="binding site" evidence="9">
    <location>
        <position position="191"/>
    </location>
    <ligand>
        <name>S-adenosyl-L-methionine</name>
        <dbReference type="ChEBI" id="CHEBI:59789"/>
    </ligand>
</feature>
<dbReference type="GO" id="GO:0160107">
    <property type="term" value="F:tRNA (adenine(58)-N1)-methyltransferase activity"/>
    <property type="evidence" value="ECO:0007669"/>
    <property type="project" value="UniProtKB-EC"/>
</dbReference>
<comment type="function">
    <text evidence="8">Catalytic subunit of tRNA (adenine-N(1)-)-methyltransferase, which catalyzes the formation of N(1)-methyladenine at position 58 (m1A58) in initiator methionyl-tRNA.</text>
</comment>
<dbReference type="InterPro" id="IPR049470">
    <property type="entry name" value="TRM61_C"/>
</dbReference>
<evidence type="ECO:0000256" key="8">
    <source>
        <dbReference type="PIRNR" id="PIRNR017269"/>
    </source>
</evidence>
<evidence type="ECO:0000256" key="1">
    <source>
        <dbReference type="ARBA" id="ARBA00004123"/>
    </source>
</evidence>
<evidence type="ECO:0000259" key="11">
    <source>
        <dbReference type="Pfam" id="PF08704"/>
    </source>
</evidence>
<comment type="catalytic activity">
    <reaction evidence="8">
        <text>adenosine(58) in tRNA + S-adenosyl-L-methionine = N(1)-methyladenosine(58) in tRNA + S-adenosyl-L-homocysteine + H(+)</text>
        <dbReference type="Rhea" id="RHEA:43152"/>
        <dbReference type="Rhea" id="RHEA-COMP:10365"/>
        <dbReference type="Rhea" id="RHEA-COMP:10366"/>
        <dbReference type="ChEBI" id="CHEBI:15378"/>
        <dbReference type="ChEBI" id="CHEBI:57856"/>
        <dbReference type="ChEBI" id="CHEBI:59789"/>
        <dbReference type="ChEBI" id="CHEBI:74411"/>
        <dbReference type="ChEBI" id="CHEBI:74491"/>
        <dbReference type="EC" id="2.1.1.220"/>
    </reaction>
</comment>
<dbReference type="Pfam" id="PF08704">
    <property type="entry name" value="GCD14"/>
    <property type="match status" value="1"/>
</dbReference>
<reference evidence="12 13" key="1">
    <citation type="submission" date="2024-03" db="EMBL/GenBank/DDBJ databases">
        <title>The genome assembly and annotation of the cricket Gryllus longicercus Weissman &amp; Gray.</title>
        <authorList>
            <person name="Szrajer S."/>
            <person name="Gray D."/>
            <person name="Ylla G."/>
        </authorList>
    </citation>
    <scope>NUCLEOTIDE SEQUENCE [LARGE SCALE GENOMIC DNA]</scope>
    <source>
        <strain evidence="12">DAG 2021-001</strain>
        <tissue evidence="12">Whole body minus gut</tissue>
    </source>
</reference>
<dbReference type="GO" id="GO:0005634">
    <property type="term" value="C:nucleus"/>
    <property type="evidence" value="ECO:0007669"/>
    <property type="project" value="UniProtKB-SubCell"/>
</dbReference>
<evidence type="ECO:0000256" key="3">
    <source>
        <dbReference type="ARBA" id="ARBA00022679"/>
    </source>
</evidence>
<dbReference type="EC" id="2.1.1.220" evidence="8"/>
<evidence type="ECO:0000313" key="12">
    <source>
        <dbReference type="EMBL" id="KAK7792652.1"/>
    </source>
</evidence>
<comment type="catalytic activity">
    <reaction evidence="7">
        <text>an adenosine in mRNA + S-adenosyl-L-methionine = an N(1)-methyladenosine in mRNA + S-adenosyl-L-homocysteine + H(+)</text>
        <dbReference type="Rhea" id="RHEA:55392"/>
        <dbReference type="Rhea" id="RHEA-COMP:12414"/>
        <dbReference type="Rhea" id="RHEA-COMP:12415"/>
        <dbReference type="ChEBI" id="CHEBI:15378"/>
        <dbReference type="ChEBI" id="CHEBI:57856"/>
        <dbReference type="ChEBI" id="CHEBI:59789"/>
        <dbReference type="ChEBI" id="CHEBI:74411"/>
        <dbReference type="ChEBI" id="CHEBI:74491"/>
    </reaction>
</comment>
<dbReference type="Proteomes" id="UP001378592">
    <property type="component" value="Unassembled WGS sequence"/>
</dbReference>
<dbReference type="PIRSF" id="PIRSF017269">
    <property type="entry name" value="GCD14"/>
    <property type="match status" value="1"/>
</dbReference>
<dbReference type="AlphaFoldDB" id="A0AAN9YWY8"/>
<dbReference type="EMBL" id="JAZDUA010000436">
    <property type="protein sequence ID" value="KAK7792652.1"/>
    <property type="molecule type" value="Genomic_DNA"/>
</dbReference>
<evidence type="ECO:0000256" key="4">
    <source>
        <dbReference type="ARBA" id="ARBA00022691"/>
    </source>
</evidence>
<dbReference type="Gene3D" id="3.40.50.150">
    <property type="entry name" value="Vaccinia Virus protein VP39"/>
    <property type="match status" value="1"/>
</dbReference>
<proteinExistence type="inferred from homology"/>
<feature type="domain" description="tRNA (adenine(58)-N(1))-methyltransferase catalytic subunit TRM61 C-terminal" evidence="11">
    <location>
        <begin position="72"/>
        <end position="320"/>
    </location>
</feature>
<organism evidence="12 13">
    <name type="scientific">Gryllus longicercus</name>
    <dbReference type="NCBI Taxonomy" id="2509291"/>
    <lineage>
        <taxon>Eukaryota</taxon>
        <taxon>Metazoa</taxon>
        <taxon>Ecdysozoa</taxon>
        <taxon>Arthropoda</taxon>
        <taxon>Hexapoda</taxon>
        <taxon>Insecta</taxon>
        <taxon>Pterygota</taxon>
        <taxon>Neoptera</taxon>
        <taxon>Polyneoptera</taxon>
        <taxon>Orthoptera</taxon>
        <taxon>Ensifera</taxon>
        <taxon>Gryllidea</taxon>
        <taxon>Grylloidea</taxon>
        <taxon>Gryllidae</taxon>
        <taxon>Gryllinae</taxon>
        <taxon>Gryllus</taxon>
    </lineage>
</organism>
<sequence>MSFANYKSVIEQGDTVILYLSVNNMHAIKVEQRIKNKKNEMVENVFQTPYGALKVKSLIGQTFGSKVALSKGWAYVLHPTPELWTLTLPHRTQIIYTPDISIILFQLELKPGSVVLESGTGSGSLSHALIRCIKPHGHLYTFDFHAQRVEVARAEFEDHLVSEYVTVQQRDVCQTGFGPDVKGVADAVFLDLPHPWEAVPHAVEAMKEKGGRFVSFSPCIEQVQRTCEALAQQGFIELQTMECLQKELTVQTRAMSVLPLPDFSQPQHQQQPRGGGGGGVAGGERAAEGGEGGAREQCRFLTGVPPPSLPGHTGYLTAASLPPRWARTLRSPPQPLSA</sequence>
<dbReference type="InterPro" id="IPR014816">
    <property type="entry name" value="tRNA_MeTrfase_Gcd14"/>
</dbReference>
<dbReference type="PANTHER" id="PTHR12133:SF2">
    <property type="entry name" value="TRNA (ADENINE(58)-N(1))-METHYLTRANSFERASE CATALYTIC SUBUNIT TRMT61A"/>
    <property type="match status" value="1"/>
</dbReference>
<evidence type="ECO:0000313" key="13">
    <source>
        <dbReference type="Proteomes" id="UP001378592"/>
    </source>
</evidence>
<feature type="compositionally biased region" description="Gly residues" evidence="10">
    <location>
        <begin position="273"/>
        <end position="282"/>
    </location>
</feature>